<accession>A0A9W7GW45</accession>
<sequence>MYVTRTLSYYRRNPSELLGAAPRGPPHSGLMVLRERGVADEEGRGFFRDGYSKGLFKKLPLPSNAMLLNTYSDFGEYFIFIPLLQHVFSNRYYVIHADGKYKGLASRCSTEADVTYCCSRKIIQDVEPRPFDHRDELQQFEICSDGDAGFHAKPVVPCSFTPTFLRFKFYLFVKNKRIYQLQDDAKGIDESIRSCLPELDSSALNMIIGKWYTPFVFVKERSLNFQMVKSLFYTVTLERMWENIYSWENDGRESRGNSVALNVEIKREVDFLFGVEVLRRDGIDNEGFIWFGSGGEEVGLSSTVFEGMRWLEESVGWLDGVERVERVVEIGGDGGGWRRIDCYVLVERFALRRMDGTLVLNCDFRHTHEIRTKWEKFDY</sequence>
<proteinExistence type="predicted"/>
<evidence type="ECO:0000313" key="2">
    <source>
        <dbReference type="Proteomes" id="UP001165190"/>
    </source>
</evidence>
<dbReference type="OrthoDB" id="1898393at2759"/>
<dbReference type="AlphaFoldDB" id="A0A9W7GW45"/>
<dbReference type="PANTHER" id="PTHR31050:SF9">
    <property type="match status" value="1"/>
</dbReference>
<name>A0A9W7GW45_HIBTR</name>
<keyword evidence="2" id="KW-1185">Reference proteome</keyword>
<dbReference type="PANTHER" id="PTHR31050">
    <property type="entry name" value="OS08G0413200 PROTEIN"/>
    <property type="match status" value="1"/>
</dbReference>
<gene>
    <name evidence="1" type="ORF">HRI_000228100</name>
</gene>
<reference evidence="1" key="1">
    <citation type="submission" date="2023-05" db="EMBL/GenBank/DDBJ databases">
        <title>Genome and transcriptome analyses reveal genes involved in the formation of fine ridges on petal epidermal cells in Hibiscus trionum.</title>
        <authorList>
            <person name="Koshimizu S."/>
            <person name="Masuda S."/>
            <person name="Ishii T."/>
            <person name="Shirasu K."/>
            <person name="Hoshino A."/>
            <person name="Arita M."/>
        </authorList>
    </citation>
    <scope>NUCLEOTIDE SEQUENCE</scope>
    <source>
        <strain evidence="1">Hamamatsu line</strain>
    </source>
</reference>
<protein>
    <submittedName>
        <fullName evidence="1">Uncharacterized protein</fullName>
    </submittedName>
</protein>
<dbReference type="EMBL" id="BSYR01000003">
    <property type="protein sequence ID" value="GMI65588.1"/>
    <property type="molecule type" value="Genomic_DNA"/>
</dbReference>
<organism evidence="1 2">
    <name type="scientific">Hibiscus trionum</name>
    <name type="common">Flower of an hour</name>
    <dbReference type="NCBI Taxonomy" id="183268"/>
    <lineage>
        <taxon>Eukaryota</taxon>
        <taxon>Viridiplantae</taxon>
        <taxon>Streptophyta</taxon>
        <taxon>Embryophyta</taxon>
        <taxon>Tracheophyta</taxon>
        <taxon>Spermatophyta</taxon>
        <taxon>Magnoliopsida</taxon>
        <taxon>eudicotyledons</taxon>
        <taxon>Gunneridae</taxon>
        <taxon>Pentapetalae</taxon>
        <taxon>rosids</taxon>
        <taxon>malvids</taxon>
        <taxon>Malvales</taxon>
        <taxon>Malvaceae</taxon>
        <taxon>Malvoideae</taxon>
        <taxon>Hibiscus</taxon>
    </lineage>
</organism>
<dbReference type="Proteomes" id="UP001165190">
    <property type="component" value="Unassembled WGS sequence"/>
</dbReference>
<dbReference type="Pfam" id="PF06880">
    <property type="entry name" value="DUF1262"/>
    <property type="match status" value="1"/>
</dbReference>
<comment type="caution">
    <text evidence="1">The sequence shown here is derived from an EMBL/GenBank/DDBJ whole genome shotgun (WGS) entry which is preliminary data.</text>
</comment>
<evidence type="ECO:0000313" key="1">
    <source>
        <dbReference type="EMBL" id="GMI65588.1"/>
    </source>
</evidence>
<dbReference type="InterPro" id="IPR010683">
    <property type="entry name" value="DUF1262"/>
</dbReference>